<dbReference type="CDD" id="cd06557">
    <property type="entry name" value="KPHMT-like"/>
    <property type="match status" value="1"/>
</dbReference>
<accession>F8NRQ6</accession>
<protein>
    <recommendedName>
        <fullName evidence="3 6">3-methyl-2-oxobutanoate hydroxymethyltransferase</fullName>
        <ecNumber evidence="3 6">2.1.2.11</ecNumber>
    </recommendedName>
</protein>
<name>F8NRQ6_SERL9</name>
<dbReference type="HAMAP" id="MF_00156">
    <property type="entry name" value="PanB"/>
    <property type="match status" value="1"/>
</dbReference>
<dbReference type="PANTHER" id="PTHR20881">
    <property type="entry name" value="3-METHYL-2-OXOBUTANOATE HYDROXYMETHYLTRANSFERASE"/>
    <property type="match status" value="1"/>
</dbReference>
<dbReference type="GO" id="GO:0003864">
    <property type="term" value="F:3-methyl-2-oxobutanoate hydroxymethyltransferase activity"/>
    <property type="evidence" value="ECO:0007669"/>
    <property type="project" value="UniProtKB-EC"/>
</dbReference>
<gene>
    <name evidence="7" type="ORF">SERLADRAFT_463246</name>
</gene>
<dbReference type="Proteomes" id="UP000008064">
    <property type="component" value="Unassembled WGS sequence"/>
</dbReference>
<keyword evidence="6" id="KW-0566">Pantothenate biosynthesis</keyword>
<dbReference type="NCBIfam" id="TIGR00222">
    <property type="entry name" value="panB"/>
    <property type="match status" value="1"/>
</dbReference>
<dbReference type="KEGG" id="sla:SERLADRAFT_463246"/>
<comment type="pathway">
    <text evidence="1 6">Cofactor biosynthesis; (R)-pantothenate biosynthesis; (R)-pantoate from 3-methyl-2-oxobutanoate: step 1/2.</text>
</comment>
<evidence type="ECO:0000256" key="3">
    <source>
        <dbReference type="ARBA" id="ARBA00012618"/>
    </source>
</evidence>
<evidence type="ECO:0000256" key="5">
    <source>
        <dbReference type="ARBA" id="ARBA00049172"/>
    </source>
</evidence>
<reference evidence="7" key="1">
    <citation type="submission" date="2011-04" db="EMBL/GenBank/DDBJ databases">
        <title>Evolution of plant cell wall degrading machinery underlies the functional diversity of forest fungi.</title>
        <authorList>
            <consortium name="US DOE Joint Genome Institute (JGI-PGF)"/>
            <person name="Eastwood D.C."/>
            <person name="Floudas D."/>
            <person name="Binder M."/>
            <person name="Majcherczyk A."/>
            <person name="Schneider P."/>
            <person name="Aerts A."/>
            <person name="Asiegbu F.O."/>
            <person name="Baker S.E."/>
            <person name="Barry K."/>
            <person name="Bendiksby M."/>
            <person name="Blumentritt M."/>
            <person name="Coutinho P.M."/>
            <person name="Cullen D."/>
            <person name="Cullen D."/>
            <person name="Gathman A."/>
            <person name="Goodell B."/>
            <person name="Henrissat B."/>
            <person name="Ihrmark K."/>
            <person name="Kauserud H."/>
            <person name="Kohler A."/>
            <person name="LaButti K."/>
            <person name="Lapidus A."/>
            <person name="Lavin J.L."/>
            <person name="Lee Y.-H."/>
            <person name="Lindquist E."/>
            <person name="Lilly W."/>
            <person name="Lucas S."/>
            <person name="Morin E."/>
            <person name="Murat C."/>
            <person name="Oguiza J.A."/>
            <person name="Park J."/>
            <person name="Pisabarro A.G."/>
            <person name="Riley R."/>
            <person name="Rosling A."/>
            <person name="Salamov A."/>
            <person name="Schmidt O."/>
            <person name="Schmutz J."/>
            <person name="Skrede I."/>
            <person name="Stenlid J."/>
            <person name="Wiebenga A."/>
            <person name="Xie X."/>
            <person name="Kues U."/>
            <person name="Hibbett D.S."/>
            <person name="Hoffmeister D."/>
            <person name="Hogberg N."/>
            <person name="Martin F."/>
            <person name="Grigoriev I.V."/>
            <person name="Watkinson S.C."/>
        </authorList>
    </citation>
    <scope>NUCLEOTIDE SEQUENCE</scope>
    <source>
        <strain evidence="7">S7.9</strain>
    </source>
</reference>
<comment type="similarity">
    <text evidence="2 6">Belongs to the PanB family.</text>
</comment>
<dbReference type="EC" id="2.1.2.11" evidence="3 6"/>
<dbReference type="InterPro" id="IPR015813">
    <property type="entry name" value="Pyrv/PenolPyrv_kinase-like_dom"/>
</dbReference>
<evidence type="ECO:0000256" key="2">
    <source>
        <dbReference type="ARBA" id="ARBA00008676"/>
    </source>
</evidence>
<dbReference type="InterPro" id="IPR040442">
    <property type="entry name" value="Pyrv_kinase-like_dom_sf"/>
</dbReference>
<dbReference type="OrthoDB" id="425211at2759"/>
<dbReference type="InterPro" id="IPR003700">
    <property type="entry name" value="Pantoate_hydroxy_MeTrfase"/>
</dbReference>
<dbReference type="RefSeq" id="XP_007316495.1">
    <property type="nucleotide sequence ID" value="XM_007316433.1"/>
</dbReference>
<dbReference type="FunFam" id="3.20.20.60:FF:000003">
    <property type="entry name" value="3-methyl-2-oxobutanoate hydroxymethyltransferase"/>
    <property type="match status" value="1"/>
</dbReference>
<dbReference type="GeneID" id="18818522"/>
<comment type="function">
    <text evidence="6">Catalyzes the reversible reaction in which hydroxymethyl group from 5,10-methylenetetrahydrofolate is transferred onto alpha-ketoisovalerate to form ketopantoate.</text>
</comment>
<dbReference type="GO" id="GO:0015940">
    <property type="term" value="P:pantothenate biosynthetic process"/>
    <property type="evidence" value="ECO:0007669"/>
    <property type="project" value="UniProtKB-UniPathway"/>
</dbReference>
<dbReference type="GO" id="GO:0005739">
    <property type="term" value="C:mitochondrion"/>
    <property type="evidence" value="ECO:0007669"/>
    <property type="project" value="TreeGrafter"/>
</dbReference>
<dbReference type="AlphaFoldDB" id="F8NRQ6"/>
<dbReference type="SUPFAM" id="SSF51621">
    <property type="entry name" value="Phosphoenolpyruvate/pyruvate domain"/>
    <property type="match status" value="1"/>
</dbReference>
<dbReference type="Gene3D" id="3.20.20.60">
    <property type="entry name" value="Phosphoenolpyruvate-binding domains"/>
    <property type="match status" value="1"/>
</dbReference>
<evidence type="ECO:0000313" key="7">
    <source>
        <dbReference type="EMBL" id="EGO26322.1"/>
    </source>
</evidence>
<dbReference type="NCBIfam" id="NF001452">
    <property type="entry name" value="PRK00311.1"/>
    <property type="match status" value="1"/>
</dbReference>
<comment type="catalytic activity">
    <reaction evidence="5 6">
        <text>(6R)-5,10-methylene-5,6,7,8-tetrahydrofolate + 3-methyl-2-oxobutanoate + H2O = 2-dehydropantoate + (6S)-5,6,7,8-tetrahydrofolate</text>
        <dbReference type="Rhea" id="RHEA:11824"/>
        <dbReference type="ChEBI" id="CHEBI:11561"/>
        <dbReference type="ChEBI" id="CHEBI:11851"/>
        <dbReference type="ChEBI" id="CHEBI:15377"/>
        <dbReference type="ChEBI" id="CHEBI:15636"/>
        <dbReference type="ChEBI" id="CHEBI:57453"/>
        <dbReference type="EC" id="2.1.2.11"/>
    </reaction>
</comment>
<evidence type="ECO:0000256" key="6">
    <source>
        <dbReference type="RuleBase" id="RU362100"/>
    </source>
</evidence>
<proteinExistence type="inferred from homology"/>
<evidence type="ECO:0000256" key="4">
    <source>
        <dbReference type="ARBA" id="ARBA00022679"/>
    </source>
</evidence>
<evidence type="ECO:0000256" key="1">
    <source>
        <dbReference type="ARBA" id="ARBA00005033"/>
    </source>
</evidence>
<dbReference type="PANTHER" id="PTHR20881:SF0">
    <property type="entry name" value="3-METHYL-2-OXOBUTANOATE HYDROXYMETHYLTRANSFERASE"/>
    <property type="match status" value="1"/>
</dbReference>
<dbReference type="Pfam" id="PF02548">
    <property type="entry name" value="Pantoate_transf"/>
    <property type="match status" value="1"/>
</dbReference>
<keyword evidence="4 6" id="KW-0808">Transferase</keyword>
<dbReference type="EMBL" id="GL945432">
    <property type="protein sequence ID" value="EGO26322.1"/>
    <property type="molecule type" value="Genomic_DNA"/>
</dbReference>
<sequence>MSLIGISRVFRPGSCRGDVRRWMSVHSSQYNKKAVDGSSTPRKKVTIQSLYNQHATGIPITMLTAYDFPTARACEVHGIDITLVGDSLAQVCLGYDSTVNLTMTEMIHHCRAVVRGTVAPLLVADMPFGSYYTGPEDAIRSAIRMRQEGGVECLKIEGGEEIVDSVRALTTFGFPVMGHIGLLPQRHTALSGYKVQGRTAESAHTILRAALALQDAGVFALVLEAIPHQLATYITSRLRVPTIGIGAGPGTSGQVLVWDDMMSTWHGHKAKFVRHFGNVGAEVGKGIQEYVSAVRDRSFPDVKKESYEMEQGEWERLLSMKQDQN</sequence>
<dbReference type="HOGENOM" id="CLU_036645_0_1_1"/>
<dbReference type="GO" id="GO:0000287">
    <property type="term" value="F:magnesium ion binding"/>
    <property type="evidence" value="ECO:0007669"/>
    <property type="project" value="TreeGrafter"/>
</dbReference>
<dbReference type="UniPathway" id="UPA00028">
    <property type="reaction ID" value="UER00003"/>
</dbReference>
<organism>
    <name type="scientific">Serpula lacrymans var. lacrymans (strain S7.9)</name>
    <name type="common">Dry rot fungus</name>
    <dbReference type="NCBI Taxonomy" id="578457"/>
    <lineage>
        <taxon>Eukaryota</taxon>
        <taxon>Fungi</taxon>
        <taxon>Dikarya</taxon>
        <taxon>Basidiomycota</taxon>
        <taxon>Agaricomycotina</taxon>
        <taxon>Agaricomycetes</taxon>
        <taxon>Agaricomycetidae</taxon>
        <taxon>Boletales</taxon>
        <taxon>Coniophorineae</taxon>
        <taxon>Serpulaceae</taxon>
        <taxon>Serpula</taxon>
    </lineage>
</organism>